<organism evidence="1 2">
    <name type="scientific">Streptacidiphilus cavernicola</name>
    <dbReference type="NCBI Taxonomy" id="3342716"/>
    <lineage>
        <taxon>Bacteria</taxon>
        <taxon>Bacillati</taxon>
        <taxon>Actinomycetota</taxon>
        <taxon>Actinomycetes</taxon>
        <taxon>Kitasatosporales</taxon>
        <taxon>Streptomycetaceae</taxon>
        <taxon>Streptacidiphilus</taxon>
    </lineage>
</organism>
<dbReference type="Gene3D" id="3.60.15.10">
    <property type="entry name" value="Ribonuclease Z/Hydroxyacylglutathione hydrolase-like"/>
    <property type="match status" value="1"/>
</dbReference>
<proteinExistence type="predicted"/>
<dbReference type="RefSeq" id="WP_030250773.1">
    <property type="nucleotide sequence ID" value="NZ_JBHEZZ010000001.1"/>
</dbReference>
<dbReference type="InterPro" id="IPR052159">
    <property type="entry name" value="Competence_DNA_uptake"/>
</dbReference>
<dbReference type="Proteomes" id="UP001592528">
    <property type="component" value="Unassembled WGS sequence"/>
</dbReference>
<dbReference type="PANTHER" id="PTHR30619">
    <property type="entry name" value="DNA INTERNALIZATION/COMPETENCE PROTEIN COMEC/REC2"/>
    <property type="match status" value="1"/>
</dbReference>
<dbReference type="PANTHER" id="PTHR30619:SF1">
    <property type="entry name" value="RECOMBINATION PROTEIN 2"/>
    <property type="match status" value="1"/>
</dbReference>
<sequence length="98" mass="10323">MPTLADILNLDAYPGLRHLDVLKVAHHGSAKQDPDLIRALAPRLALISCGAGNTYGHPAPVTLALLRSLGATVLRTDLQGDLAVLDDGGRLSVATHER</sequence>
<name>A0ABV6UF55_9ACTN</name>
<gene>
    <name evidence="1" type="ORF">ACEZDJ_02030</name>
</gene>
<evidence type="ECO:0000313" key="2">
    <source>
        <dbReference type="Proteomes" id="UP001592528"/>
    </source>
</evidence>
<accession>A0ABV6UF55</accession>
<dbReference type="EMBL" id="JBHEZZ010000001">
    <property type="protein sequence ID" value="MFC1400064.1"/>
    <property type="molecule type" value="Genomic_DNA"/>
</dbReference>
<dbReference type="SUPFAM" id="SSF56281">
    <property type="entry name" value="Metallo-hydrolase/oxidoreductase"/>
    <property type="match status" value="1"/>
</dbReference>
<protein>
    <submittedName>
        <fullName evidence="1">ComEC/Rec2 family competence protein</fullName>
    </submittedName>
</protein>
<dbReference type="InterPro" id="IPR036866">
    <property type="entry name" value="RibonucZ/Hydroxyglut_hydro"/>
</dbReference>
<evidence type="ECO:0000313" key="1">
    <source>
        <dbReference type="EMBL" id="MFC1400064.1"/>
    </source>
</evidence>
<reference evidence="1 2" key="1">
    <citation type="submission" date="2024-09" db="EMBL/GenBank/DDBJ databases">
        <authorList>
            <person name="Lee S.D."/>
        </authorList>
    </citation>
    <scope>NUCLEOTIDE SEQUENCE [LARGE SCALE GENOMIC DNA]</scope>
    <source>
        <strain evidence="1 2">N1-5</strain>
    </source>
</reference>
<keyword evidence="2" id="KW-1185">Reference proteome</keyword>
<comment type="caution">
    <text evidence="1">The sequence shown here is derived from an EMBL/GenBank/DDBJ whole genome shotgun (WGS) entry which is preliminary data.</text>
</comment>